<dbReference type="InterPro" id="IPR051549">
    <property type="entry name" value="PEP_Utilizing_Enz"/>
</dbReference>
<proteinExistence type="predicted"/>
<feature type="domain" description="PEP-utilising enzyme mobile" evidence="1">
    <location>
        <begin position="501"/>
        <end position="571"/>
    </location>
</feature>
<evidence type="ECO:0000259" key="1">
    <source>
        <dbReference type="Pfam" id="PF00391"/>
    </source>
</evidence>
<dbReference type="PANTHER" id="PTHR43615">
    <property type="entry name" value="PHOSPHOENOLPYRUVATE SYNTHASE-RELATED"/>
    <property type="match status" value="1"/>
</dbReference>
<dbReference type="Gene3D" id="3.50.30.10">
    <property type="entry name" value="Phosphohistidine domain"/>
    <property type="match status" value="1"/>
</dbReference>
<sequence length="576" mass="61633">MSAARWFGDSTIRPRFPAWTRGNAADVFPDPFSPLGQSMVIRGAMCLGLRDAYISLGVLDWEEFDEPEHPDLFHMFGGYLYNPLSLTRLLGARMPGASPEAIDQAFFDDRADVPVYVAEPWHESAVHEARLGETVAWALSVEALPYLDADKELAESLRDRRPDLTALTDAALIARAKAMKAYVQQTFESAMRTSSLVSVGPGALAAICAGIGRPELSIELLAGIEVDSAAPSHAMWALSRTARASAALTSAYEAGVDDLLDRLAAAGTQEATAHHADLVEFLRTYGSRGQNEYDLLAHTWEVRPRIALAAIDLMRRSGDDQAPSVRHAASIARRDAALAEIRGLVAADPETAGLFEAALRSSGLFLSGRERAKTNAIMVIGEMRMALRELGRRLVERGVLADVDHLFMLTEAEVEHLRLDPAPLREVVVERWTTFRSLFDREPLFAVNGVEPTIDQMAVRSERTVEQAASGAVLRGAAGSGGVATGRARVVLDAADPLGLEPGDVLIAPQTDPSWVPLLVAASAAVVNVGAMGSHAMIVSRELGIPCVVSVADATLVIPDGATVTVDGTAGTVTVH</sequence>
<dbReference type="EMBL" id="CAEZSR010000090">
    <property type="protein sequence ID" value="CAB4569715.1"/>
    <property type="molecule type" value="Genomic_DNA"/>
</dbReference>
<dbReference type="InterPro" id="IPR008279">
    <property type="entry name" value="PEP-util_enz_mobile_dom"/>
</dbReference>
<dbReference type="PANTHER" id="PTHR43615:SF1">
    <property type="entry name" value="PPDK_N DOMAIN-CONTAINING PROTEIN"/>
    <property type="match status" value="1"/>
</dbReference>
<organism evidence="2">
    <name type="scientific">freshwater metagenome</name>
    <dbReference type="NCBI Taxonomy" id="449393"/>
    <lineage>
        <taxon>unclassified sequences</taxon>
        <taxon>metagenomes</taxon>
        <taxon>ecological metagenomes</taxon>
    </lineage>
</organism>
<protein>
    <submittedName>
        <fullName evidence="2">Unannotated protein</fullName>
    </submittedName>
</protein>
<dbReference type="GO" id="GO:0016772">
    <property type="term" value="F:transferase activity, transferring phosphorus-containing groups"/>
    <property type="evidence" value="ECO:0007669"/>
    <property type="project" value="InterPro"/>
</dbReference>
<gene>
    <name evidence="2" type="ORF">UFOPK1493_02313</name>
</gene>
<dbReference type="InterPro" id="IPR036637">
    <property type="entry name" value="Phosphohistidine_dom_sf"/>
</dbReference>
<dbReference type="Pfam" id="PF00391">
    <property type="entry name" value="PEP-utilizers"/>
    <property type="match status" value="1"/>
</dbReference>
<dbReference type="SUPFAM" id="SSF52009">
    <property type="entry name" value="Phosphohistidine domain"/>
    <property type="match status" value="1"/>
</dbReference>
<dbReference type="AlphaFoldDB" id="A0A6J6E3G9"/>
<accession>A0A6J6E3G9</accession>
<reference evidence="2" key="1">
    <citation type="submission" date="2020-05" db="EMBL/GenBank/DDBJ databases">
        <authorList>
            <person name="Chiriac C."/>
            <person name="Salcher M."/>
            <person name="Ghai R."/>
            <person name="Kavagutti S V."/>
        </authorList>
    </citation>
    <scope>NUCLEOTIDE SEQUENCE</scope>
</reference>
<evidence type="ECO:0000313" key="2">
    <source>
        <dbReference type="EMBL" id="CAB4569715.1"/>
    </source>
</evidence>
<name>A0A6J6E3G9_9ZZZZ</name>